<name>A0A846MSR7_9BACT</name>
<reference evidence="1 2" key="1">
    <citation type="submission" date="2020-03" db="EMBL/GenBank/DDBJ databases">
        <title>Genomic Encyclopedia of Type Strains, Phase IV (KMG-IV): sequencing the most valuable type-strain genomes for metagenomic binning, comparative biology and taxonomic classification.</title>
        <authorList>
            <person name="Goeker M."/>
        </authorList>
    </citation>
    <scope>NUCLEOTIDE SEQUENCE [LARGE SCALE GENOMIC DNA]</scope>
    <source>
        <strain evidence="1 2">DSM 5718</strain>
    </source>
</reference>
<comment type="caution">
    <text evidence="1">The sequence shown here is derived from an EMBL/GenBank/DDBJ whole genome shotgun (WGS) entry which is preliminary data.</text>
</comment>
<gene>
    <name evidence="1" type="ORF">FHS56_001895</name>
</gene>
<dbReference type="InterPro" id="IPR021866">
    <property type="entry name" value="SpoIIAA-like"/>
</dbReference>
<dbReference type="RefSeq" id="WP_166919992.1">
    <property type="nucleotide sequence ID" value="NZ_JAASRN010000002.1"/>
</dbReference>
<organism evidence="1 2">
    <name type="scientific">Thermonema lapsum</name>
    <dbReference type="NCBI Taxonomy" id="28195"/>
    <lineage>
        <taxon>Bacteria</taxon>
        <taxon>Pseudomonadati</taxon>
        <taxon>Bacteroidota</taxon>
        <taxon>Cytophagia</taxon>
        <taxon>Cytophagales</taxon>
        <taxon>Thermonemataceae</taxon>
        <taxon>Thermonema</taxon>
    </lineage>
</organism>
<dbReference type="Proteomes" id="UP000537126">
    <property type="component" value="Unassembled WGS sequence"/>
</dbReference>
<dbReference type="AlphaFoldDB" id="A0A846MSR7"/>
<evidence type="ECO:0008006" key="3">
    <source>
        <dbReference type="Google" id="ProtNLM"/>
    </source>
</evidence>
<evidence type="ECO:0000313" key="2">
    <source>
        <dbReference type="Proteomes" id="UP000537126"/>
    </source>
</evidence>
<proteinExistence type="predicted"/>
<keyword evidence="2" id="KW-1185">Reference proteome</keyword>
<dbReference type="Pfam" id="PF11964">
    <property type="entry name" value="SpoIIAA-like"/>
    <property type="match status" value="1"/>
</dbReference>
<dbReference type="EMBL" id="JAASRN010000002">
    <property type="protein sequence ID" value="NIK74382.1"/>
    <property type="molecule type" value="Genomic_DNA"/>
</dbReference>
<sequence>MVQDEVLYNADFAQVIYYPDTDILRLNLIGNIMKEDYQTAWNVLLDCYLEKQPKKVLIDQRPMSKASLESRAWFVVKWLPKFKKKVNQKIRVAVVLSKSIAMKIGGQFLVDAATKDVPNLEIKTSQNEEDALSWLHQIAN</sequence>
<protein>
    <recommendedName>
        <fullName evidence="3">STAS/SEC14 domain-containing protein</fullName>
    </recommendedName>
</protein>
<evidence type="ECO:0000313" key="1">
    <source>
        <dbReference type="EMBL" id="NIK74382.1"/>
    </source>
</evidence>
<accession>A0A846MSR7</accession>